<feature type="chain" id="PRO_5016189030" description="Porin" evidence="10">
    <location>
        <begin position="23"/>
        <end position="375"/>
    </location>
</feature>
<evidence type="ECO:0000256" key="6">
    <source>
        <dbReference type="ARBA" id="ARBA00023065"/>
    </source>
</evidence>
<comment type="function">
    <text evidence="10">Forms passive diffusion pores that allow small molecular weight hydrophilic materials across the outer membrane.</text>
</comment>
<evidence type="ECO:0000313" key="12">
    <source>
        <dbReference type="Proteomes" id="UP000246352"/>
    </source>
</evidence>
<organism evidence="11 12">
    <name type="scientific">Hoeflea marina</name>
    <dbReference type="NCBI Taxonomy" id="274592"/>
    <lineage>
        <taxon>Bacteria</taxon>
        <taxon>Pseudomonadati</taxon>
        <taxon>Pseudomonadota</taxon>
        <taxon>Alphaproteobacteria</taxon>
        <taxon>Hyphomicrobiales</taxon>
        <taxon>Rhizobiaceae</taxon>
        <taxon>Hoeflea</taxon>
    </lineage>
</organism>
<accession>A0A317PHE9</accession>
<evidence type="ECO:0000256" key="9">
    <source>
        <dbReference type="ARBA" id="ARBA00023237"/>
    </source>
</evidence>
<dbReference type="GO" id="GO:0015288">
    <property type="term" value="F:porin activity"/>
    <property type="evidence" value="ECO:0007669"/>
    <property type="project" value="UniProtKB-KW"/>
</dbReference>
<dbReference type="SUPFAM" id="SSF56935">
    <property type="entry name" value="Porins"/>
    <property type="match status" value="1"/>
</dbReference>
<dbReference type="OrthoDB" id="7801681at2"/>
<evidence type="ECO:0000256" key="7">
    <source>
        <dbReference type="ARBA" id="ARBA00023114"/>
    </source>
</evidence>
<feature type="signal peptide" evidence="10">
    <location>
        <begin position="1"/>
        <end position="22"/>
    </location>
</feature>
<sequence length="375" mass="40898">MNIKAILLGSAAAIVAFSGAHAADAIVAAEPEAVEYVRVCDAFGTGYFYIPGTETCLRIHGYTRVEIGGGDLYDRQGLEGDNTYSVRTRFSFRVSTGSETELGTLRTYMETRWQYDTDNASTDDNLFGYETHNEFSLNFAWIQLGGLRIGKDESLFSTFTGYAGNVIDDDRAGGYGPFDTNLISYTYTGGAFRAAVALEQGENNYYDDNTGTYVGWAIDDYMPHVVVGLGYNAGMFDISAVGAYDTRDDYFGELRGGWAGKIRADVTFNDRATVFAMLLYGQNSSGYTTWSNGNYDEETLSVIAGGSFKLSDKATFNVQGQWVDGGAGNDDPWSLVGNVAYDLVPGLTITPELAYFSDIDGEDAFGAKLRVQRSF</sequence>
<keyword evidence="5 10" id="KW-0732">Signal</keyword>
<gene>
    <name evidence="11" type="ORF">DFR52_10499</name>
</gene>
<keyword evidence="3 10" id="KW-1134">Transmembrane beta strand</keyword>
<dbReference type="EMBL" id="QGTR01000004">
    <property type="protein sequence ID" value="PWV98810.1"/>
    <property type="molecule type" value="Genomic_DNA"/>
</dbReference>
<keyword evidence="8 10" id="KW-0472">Membrane</keyword>
<dbReference type="GO" id="GO:0046930">
    <property type="term" value="C:pore complex"/>
    <property type="evidence" value="ECO:0007669"/>
    <property type="project" value="UniProtKB-KW"/>
</dbReference>
<keyword evidence="4 10" id="KW-0812">Transmembrane</keyword>
<keyword evidence="6 10" id="KW-0406">Ion transport</keyword>
<dbReference type="RefSeq" id="WP_110032987.1">
    <property type="nucleotide sequence ID" value="NZ_QGTR01000004.1"/>
</dbReference>
<evidence type="ECO:0000256" key="4">
    <source>
        <dbReference type="ARBA" id="ARBA00022692"/>
    </source>
</evidence>
<comment type="domain">
    <text evidence="10">Consists of 16-stranded beta-barrel sheets, with large surface-exposed loops, that form a transmembrane pore at the center of each barrel. The pore is partially ocluded by a peptide loop that folds into the pore lumen.</text>
</comment>
<dbReference type="GO" id="GO:0006811">
    <property type="term" value="P:monoatomic ion transport"/>
    <property type="evidence" value="ECO:0007669"/>
    <property type="project" value="UniProtKB-KW"/>
</dbReference>
<evidence type="ECO:0000256" key="3">
    <source>
        <dbReference type="ARBA" id="ARBA00022452"/>
    </source>
</evidence>
<comment type="similarity">
    <text evidence="1 10">Belongs to the alphaproteobacteria porin family.</text>
</comment>
<evidence type="ECO:0000256" key="10">
    <source>
        <dbReference type="RuleBase" id="RU364005"/>
    </source>
</evidence>
<dbReference type="InterPro" id="IPR003684">
    <property type="entry name" value="Porin_alphabac"/>
</dbReference>
<evidence type="ECO:0000313" key="11">
    <source>
        <dbReference type="EMBL" id="PWV98810.1"/>
    </source>
</evidence>
<protein>
    <recommendedName>
        <fullName evidence="10">Porin</fullName>
    </recommendedName>
</protein>
<dbReference type="GO" id="GO:0009279">
    <property type="term" value="C:cell outer membrane"/>
    <property type="evidence" value="ECO:0007669"/>
    <property type="project" value="UniProtKB-SubCell"/>
</dbReference>
<comment type="subcellular location">
    <subcellularLocation>
        <location evidence="10">Cell outer membrane</location>
        <topology evidence="10">Multi-pass membrane protein</topology>
    </subcellularLocation>
</comment>
<dbReference type="Proteomes" id="UP000246352">
    <property type="component" value="Unassembled WGS sequence"/>
</dbReference>
<comment type="caution">
    <text evidence="11">The sequence shown here is derived from an EMBL/GenBank/DDBJ whole genome shotgun (WGS) entry which is preliminary data.</text>
</comment>
<evidence type="ECO:0000256" key="2">
    <source>
        <dbReference type="ARBA" id="ARBA00022448"/>
    </source>
</evidence>
<keyword evidence="9 10" id="KW-0998">Cell outer membrane</keyword>
<evidence type="ECO:0000256" key="8">
    <source>
        <dbReference type="ARBA" id="ARBA00023136"/>
    </source>
</evidence>
<dbReference type="Pfam" id="PF02530">
    <property type="entry name" value="Porin_2"/>
    <property type="match status" value="1"/>
</dbReference>
<keyword evidence="7 10" id="KW-0626">Porin</keyword>
<keyword evidence="12" id="KW-1185">Reference proteome</keyword>
<keyword evidence="2 10" id="KW-0813">Transport</keyword>
<dbReference type="AlphaFoldDB" id="A0A317PHE9"/>
<evidence type="ECO:0000256" key="1">
    <source>
        <dbReference type="ARBA" id="ARBA00009521"/>
    </source>
</evidence>
<evidence type="ECO:0000256" key="5">
    <source>
        <dbReference type="ARBA" id="ARBA00022729"/>
    </source>
</evidence>
<reference evidence="11 12" key="1">
    <citation type="submission" date="2018-05" db="EMBL/GenBank/DDBJ databases">
        <title>Genomic Encyclopedia of Type Strains, Phase IV (KMG-IV): sequencing the most valuable type-strain genomes for metagenomic binning, comparative biology and taxonomic classification.</title>
        <authorList>
            <person name="Goeker M."/>
        </authorList>
    </citation>
    <scope>NUCLEOTIDE SEQUENCE [LARGE SCALE GENOMIC DNA]</scope>
    <source>
        <strain evidence="11 12">DSM 16791</strain>
    </source>
</reference>
<name>A0A317PHE9_9HYPH</name>
<proteinExistence type="inferred from homology"/>